<proteinExistence type="predicted"/>
<gene>
    <name evidence="3" type="ORF">H6P81_004558</name>
</gene>
<evidence type="ECO:0000313" key="3">
    <source>
        <dbReference type="EMBL" id="KAG9460050.1"/>
    </source>
</evidence>
<evidence type="ECO:0000256" key="2">
    <source>
        <dbReference type="SAM" id="MobiDB-lite"/>
    </source>
</evidence>
<evidence type="ECO:0000256" key="1">
    <source>
        <dbReference type="ARBA" id="ARBA00022737"/>
    </source>
</evidence>
<reference evidence="3 4" key="1">
    <citation type="submission" date="2021-07" db="EMBL/GenBank/DDBJ databases">
        <title>The Aristolochia fimbriata genome: insights into angiosperm evolution, floral development and chemical biosynthesis.</title>
        <authorList>
            <person name="Jiao Y."/>
        </authorList>
    </citation>
    <scope>NUCLEOTIDE SEQUENCE [LARGE SCALE GENOMIC DNA]</scope>
    <source>
        <strain evidence="3">IBCAS-2021</strain>
        <tissue evidence="3">Leaf</tissue>
    </source>
</reference>
<dbReference type="GO" id="GO:0003723">
    <property type="term" value="F:RNA binding"/>
    <property type="evidence" value="ECO:0007669"/>
    <property type="project" value="InterPro"/>
</dbReference>
<dbReference type="Proteomes" id="UP000825729">
    <property type="component" value="Unassembled WGS sequence"/>
</dbReference>
<protein>
    <recommendedName>
        <fullName evidence="5">Pentatricopeptide repeat-containing protein</fullName>
    </recommendedName>
</protein>
<comment type="caution">
    <text evidence="3">The sequence shown here is derived from an EMBL/GenBank/DDBJ whole genome shotgun (WGS) entry which is preliminary data.</text>
</comment>
<dbReference type="InterPro" id="IPR002885">
    <property type="entry name" value="PPR_rpt"/>
</dbReference>
<dbReference type="Pfam" id="PF01535">
    <property type="entry name" value="PPR"/>
    <property type="match status" value="2"/>
</dbReference>
<dbReference type="InterPro" id="IPR011990">
    <property type="entry name" value="TPR-like_helical_dom_sf"/>
</dbReference>
<dbReference type="PANTHER" id="PTHR47926">
    <property type="entry name" value="PENTATRICOPEPTIDE REPEAT-CONTAINING PROTEIN"/>
    <property type="match status" value="1"/>
</dbReference>
<evidence type="ECO:0008006" key="5">
    <source>
        <dbReference type="Google" id="ProtNLM"/>
    </source>
</evidence>
<dbReference type="AlphaFoldDB" id="A0AAV7FFP4"/>
<dbReference type="GO" id="GO:0009451">
    <property type="term" value="P:RNA modification"/>
    <property type="evidence" value="ECO:0007669"/>
    <property type="project" value="InterPro"/>
</dbReference>
<dbReference type="InterPro" id="IPR046960">
    <property type="entry name" value="PPR_At4g14850-like_plant"/>
</dbReference>
<feature type="region of interest" description="Disordered" evidence="2">
    <location>
        <begin position="47"/>
        <end position="67"/>
    </location>
</feature>
<keyword evidence="4" id="KW-1185">Reference proteome</keyword>
<dbReference type="EMBL" id="JAINDJ010000002">
    <property type="protein sequence ID" value="KAG9460050.1"/>
    <property type="molecule type" value="Genomic_DNA"/>
</dbReference>
<sequence length="249" mass="27527">MAISPTKSIGRATNDGADHSGFLIKARELPVSSVGLPLPPLRRPLPAFEVKPFPQGPPPPSPKHRPRSLSTALDVLRLMDSLLIPISQDILDIAHNLFDAMLIRDTMSWTIMIVAHSETSDEEALKLFVQMLRRGLEATTLVFVHVLNACAHKSDFRIGEQAFEAYKEMRGAGTKKNHVMFSSILRACGQKGCDGRERGSDQKWGFESYPGVLNSLVSMYGRCGLLRDARRALEIAPTKQNTACWANYA</sequence>
<accession>A0AAV7FFP4</accession>
<keyword evidence="1" id="KW-0677">Repeat</keyword>
<evidence type="ECO:0000313" key="4">
    <source>
        <dbReference type="Proteomes" id="UP000825729"/>
    </source>
</evidence>
<organism evidence="3 4">
    <name type="scientific">Aristolochia fimbriata</name>
    <name type="common">White veined hardy Dutchman's pipe vine</name>
    <dbReference type="NCBI Taxonomy" id="158543"/>
    <lineage>
        <taxon>Eukaryota</taxon>
        <taxon>Viridiplantae</taxon>
        <taxon>Streptophyta</taxon>
        <taxon>Embryophyta</taxon>
        <taxon>Tracheophyta</taxon>
        <taxon>Spermatophyta</taxon>
        <taxon>Magnoliopsida</taxon>
        <taxon>Magnoliidae</taxon>
        <taxon>Piperales</taxon>
        <taxon>Aristolochiaceae</taxon>
        <taxon>Aristolochia</taxon>
    </lineage>
</organism>
<dbReference type="Gene3D" id="1.25.40.10">
    <property type="entry name" value="Tetratricopeptide repeat domain"/>
    <property type="match status" value="1"/>
</dbReference>
<name>A0AAV7FFP4_ARIFI</name>